<name>A0A8T0FVS1_ARGBR</name>
<reference evidence="1" key="2">
    <citation type="submission" date="2020-06" db="EMBL/GenBank/DDBJ databases">
        <authorList>
            <person name="Sheffer M."/>
        </authorList>
    </citation>
    <scope>NUCLEOTIDE SEQUENCE</scope>
</reference>
<organism evidence="1 2">
    <name type="scientific">Argiope bruennichi</name>
    <name type="common">Wasp spider</name>
    <name type="synonym">Aranea bruennichi</name>
    <dbReference type="NCBI Taxonomy" id="94029"/>
    <lineage>
        <taxon>Eukaryota</taxon>
        <taxon>Metazoa</taxon>
        <taxon>Ecdysozoa</taxon>
        <taxon>Arthropoda</taxon>
        <taxon>Chelicerata</taxon>
        <taxon>Arachnida</taxon>
        <taxon>Araneae</taxon>
        <taxon>Araneomorphae</taxon>
        <taxon>Entelegynae</taxon>
        <taxon>Araneoidea</taxon>
        <taxon>Araneidae</taxon>
        <taxon>Argiope</taxon>
    </lineage>
</organism>
<dbReference type="EMBL" id="JABXBU010000002">
    <property type="protein sequence ID" value="KAF8795191.1"/>
    <property type="molecule type" value="Genomic_DNA"/>
</dbReference>
<dbReference type="Proteomes" id="UP000807504">
    <property type="component" value="Unassembled WGS sequence"/>
</dbReference>
<gene>
    <name evidence="1" type="ORF">HNY73_003068</name>
</gene>
<keyword evidence="2" id="KW-1185">Reference proteome</keyword>
<sequence>MMCQVFFLATQHICNHQHPQIESPSKKRQRLEQVQIERSIIESLNSKQNYDSKTAFTNFNELKKCIEDHTFSSFWTSIEKNENVIHPPIC</sequence>
<protein>
    <submittedName>
        <fullName evidence="1">Uncharacterized protein</fullName>
    </submittedName>
</protein>
<dbReference type="AlphaFoldDB" id="A0A8T0FVS1"/>
<reference evidence="1" key="1">
    <citation type="journal article" date="2020" name="bioRxiv">
        <title>Chromosome-level reference genome of the European wasp spider Argiope bruennichi: a resource for studies on range expansion and evolutionary adaptation.</title>
        <authorList>
            <person name="Sheffer M.M."/>
            <person name="Hoppe A."/>
            <person name="Krehenwinkel H."/>
            <person name="Uhl G."/>
            <person name="Kuss A.W."/>
            <person name="Jensen L."/>
            <person name="Jensen C."/>
            <person name="Gillespie R.G."/>
            <person name="Hoff K.J."/>
            <person name="Prost S."/>
        </authorList>
    </citation>
    <scope>NUCLEOTIDE SEQUENCE</scope>
</reference>
<proteinExistence type="predicted"/>
<accession>A0A8T0FVS1</accession>
<comment type="caution">
    <text evidence="1">The sequence shown here is derived from an EMBL/GenBank/DDBJ whole genome shotgun (WGS) entry which is preliminary data.</text>
</comment>
<evidence type="ECO:0000313" key="1">
    <source>
        <dbReference type="EMBL" id="KAF8795191.1"/>
    </source>
</evidence>
<evidence type="ECO:0000313" key="2">
    <source>
        <dbReference type="Proteomes" id="UP000807504"/>
    </source>
</evidence>